<sequence length="101" mass="11108">MTRPDRTLEDVHAGIEAAFQHVVAHAGVGLDPAFERRLDRHQRQLRALLGEDADLASDAIEAARRVMTSADPAAPLLMLAMARDALARAVRRHAHRMRIAA</sequence>
<dbReference type="AlphaFoldDB" id="A0A7W3U4B8"/>
<organism evidence="1 2">
    <name type="scientific">Marilutibacter penaei</name>
    <dbReference type="NCBI Taxonomy" id="2759900"/>
    <lineage>
        <taxon>Bacteria</taxon>
        <taxon>Pseudomonadati</taxon>
        <taxon>Pseudomonadota</taxon>
        <taxon>Gammaproteobacteria</taxon>
        <taxon>Lysobacterales</taxon>
        <taxon>Lysobacteraceae</taxon>
        <taxon>Marilutibacter</taxon>
    </lineage>
</organism>
<name>A0A7W3U4B8_9GAMM</name>
<gene>
    <name evidence="1" type="ORF">H4F99_09270</name>
</gene>
<dbReference type="EMBL" id="JACHTE010000006">
    <property type="protein sequence ID" value="MBB1088678.1"/>
    <property type="molecule type" value="Genomic_DNA"/>
</dbReference>
<comment type="caution">
    <text evidence="1">The sequence shown here is derived from an EMBL/GenBank/DDBJ whole genome shotgun (WGS) entry which is preliminary data.</text>
</comment>
<keyword evidence="2" id="KW-1185">Reference proteome</keyword>
<evidence type="ECO:0000313" key="1">
    <source>
        <dbReference type="EMBL" id="MBB1088678.1"/>
    </source>
</evidence>
<dbReference type="Proteomes" id="UP000552587">
    <property type="component" value="Unassembled WGS sequence"/>
</dbReference>
<protein>
    <submittedName>
        <fullName evidence="1">Uncharacterized protein</fullName>
    </submittedName>
</protein>
<reference evidence="1 2" key="1">
    <citation type="submission" date="2020-07" db="EMBL/GenBank/DDBJ databases">
        <authorList>
            <person name="Xu S."/>
            <person name="Li A."/>
        </authorList>
    </citation>
    <scope>NUCLEOTIDE SEQUENCE [LARGE SCALE GENOMIC DNA]</scope>
    <source>
        <strain evidence="1 2">SG-8</strain>
    </source>
</reference>
<dbReference type="RefSeq" id="WP_182669458.1">
    <property type="nucleotide sequence ID" value="NZ_JACHTE010000006.1"/>
</dbReference>
<evidence type="ECO:0000313" key="2">
    <source>
        <dbReference type="Proteomes" id="UP000552587"/>
    </source>
</evidence>
<proteinExistence type="predicted"/>
<accession>A0A7W3U4B8</accession>